<evidence type="ECO:0000313" key="2">
    <source>
        <dbReference type="Proteomes" id="UP000779900"/>
    </source>
</evidence>
<dbReference type="Proteomes" id="UP000779900">
    <property type="component" value="Unassembled WGS sequence"/>
</dbReference>
<dbReference type="PIRSF" id="PIRSF035652">
    <property type="entry name" value="CHP02436"/>
    <property type="match status" value="1"/>
</dbReference>
<protein>
    <submittedName>
        <fullName evidence="1">Four helix bundle protein</fullName>
    </submittedName>
</protein>
<sequence>MRTGHPRDISERTFEFAKRVVALCRTEKGMDVAARVIFGQLVRAGTSVGANVEEAQASHSRADFANKCSIACKEARETRYWMRLLAASGIVSASSLADLLSECDELVAILTTIVKKAKQPVP</sequence>
<reference evidence="1" key="1">
    <citation type="submission" date="2019-03" db="EMBL/GenBank/DDBJ databases">
        <title>Lake Tanganyika Metagenome-Assembled Genomes (MAGs).</title>
        <authorList>
            <person name="Tran P."/>
        </authorList>
    </citation>
    <scope>NUCLEOTIDE SEQUENCE</scope>
    <source>
        <strain evidence="1">K_DeepCast_150m_m2_040</strain>
    </source>
</reference>
<dbReference type="PANTHER" id="PTHR38471:SF2">
    <property type="entry name" value="FOUR HELIX BUNDLE PROTEIN"/>
    <property type="match status" value="1"/>
</dbReference>
<dbReference type="InterPro" id="IPR012657">
    <property type="entry name" value="23S_rRNA-intervening_sequence"/>
</dbReference>
<evidence type="ECO:0000313" key="1">
    <source>
        <dbReference type="EMBL" id="MBM3332120.1"/>
    </source>
</evidence>
<dbReference type="AlphaFoldDB" id="A0A937XE92"/>
<proteinExistence type="predicted"/>
<accession>A0A937XE92</accession>
<dbReference type="PANTHER" id="PTHR38471">
    <property type="entry name" value="FOUR HELIX BUNDLE PROTEIN"/>
    <property type="match status" value="1"/>
</dbReference>
<dbReference type="NCBIfam" id="TIGR02436">
    <property type="entry name" value="four helix bundle protein"/>
    <property type="match status" value="1"/>
</dbReference>
<dbReference type="SUPFAM" id="SSF158446">
    <property type="entry name" value="IVS-encoded protein-like"/>
    <property type="match status" value="1"/>
</dbReference>
<dbReference type="EMBL" id="VGIR01000061">
    <property type="protein sequence ID" value="MBM3332120.1"/>
    <property type="molecule type" value="Genomic_DNA"/>
</dbReference>
<dbReference type="InterPro" id="IPR036583">
    <property type="entry name" value="23S_rRNA_IVS_sf"/>
</dbReference>
<dbReference type="Gene3D" id="1.20.1440.60">
    <property type="entry name" value="23S rRNA-intervening sequence"/>
    <property type="match status" value="1"/>
</dbReference>
<organism evidence="1 2">
    <name type="scientific">candidate division WOR-3 bacterium</name>
    <dbReference type="NCBI Taxonomy" id="2052148"/>
    <lineage>
        <taxon>Bacteria</taxon>
        <taxon>Bacteria division WOR-3</taxon>
    </lineage>
</organism>
<comment type="caution">
    <text evidence="1">The sequence shown here is derived from an EMBL/GenBank/DDBJ whole genome shotgun (WGS) entry which is preliminary data.</text>
</comment>
<name>A0A937XE92_UNCW3</name>
<dbReference type="Pfam" id="PF05635">
    <property type="entry name" value="23S_rRNA_IVP"/>
    <property type="match status" value="1"/>
</dbReference>
<gene>
    <name evidence="1" type="ORF">FJY68_09795</name>
</gene>